<accession>A0AC61N023</accession>
<dbReference type="EMBL" id="CP068393">
    <property type="protein sequence ID" value="QUC65849.1"/>
    <property type="molecule type" value="Genomic_DNA"/>
</dbReference>
<evidence type="ECO:0000313" key="2">
    <source>
        <dbReference type="Proteomes" id="UP000682782"/>
    </source>
</evidence>
<reference evidence="1" key="1">
    <citation type="submission" date="2021-01" db="EMBL/GenBank/DDBJ databases">
        <title>Complete genome sequence of Clostridiales bacterium R-7.</title>
        <authorList>
            <person name="Mahoney-Kurpe S.C."/>
            <person name="Palevich N."/>
            <person name="Koike S."/>
            <person name="Moon C.D."/>
            <person name="Attwood G.T."/>
        </authorList>
    </citation>
    <scope>NUCLEOTIDE SEQUENCE</scope>
    <source>
        <strain evidence="1">R-7</strain>
    </source>
</reference>
<proteinExistence type="predicted"/>
<evidence type="ECO:0000313" key="1">
    <source>
        <dbReference type="EMBL" id="QUC65849.1"/>
    </source>
</evidence>
<keyword evidence="2" id="KW-1185">Reference proteome</keyword>
<gene>
    <name evidence="1" type="ORF">JYE49_08095</name>
</gene>
<name>A0AC61N023_9FIRM</name>
<organism evidence="1 2">
    <name type="scientific">Aristaeella hokkaidonensis</name>
    <dbReference type="NCBI Taxonomy" id="3046382"/>
    <lineage>
        <taxon>Bacteria</taxon>
        <taxon>Bacillati</taxon>
        <taxon>Bacillota</taxon>
        <taxon>Clostridia</taxon>
        <taxon>Eubacteriales</taxon>
        <taxon>Aristaeellaceae</taxon>
        <taxon>Aristaeella</taxon>
    </lineage>
</organism>
<sequence length="342" mass="39273">MISVIVPVYNVEKYLRKCVDSILNQTYTDFELLLVDDGSTDGCPQICDDYAACDSRVRVIHKPNGGLISARNKGILAARGDYVCILDGDDWALENMLQFIHDTVSGSPELPDMVLFAAHNVYADHMEDTLNNVPEGYYNRERLEKEIFPYLLMDTRTGLHPGRIQAHTWDKAFRRELLVGHYTRDERIRVFTDVPMTYECLLHCQYVYICNEPLYMYNKTNEDSIRARSRENLLTKSFGYLVAYMREHMSGLTPTIGRQLNEYAAMLIIRTGKWRVQTEPSLRDAARHMKQGLRESEMLSFVSVKGLPRKAGAVILLLKMHLVMPAVLLCAARVRQEKKLDV</sequence>
<dbReference type="Proteomes" id="UP000682782">
    <property type="component" value="Chromosome"/>
</dbReference>
<protein>
    <submittedName>
        <fullName evidence="1">Glycosyltransferase family 2 protein</fullName>
    </submittedName>
</protein>